<evidence type="ECO:0000256" key="5">
    <source>
        <dbReference type="ARBA" id="ARBA00022725"/>
    </source>
</evidence>
<evidence type="ECO:0000256" key="10">
    <source>
        <dbReference type="RuleBase" id="RU351113"/>
    </source>
</evidence>
<comment type="caution">
    <text evidence="11">The sequence shown here is derived from an EMBL/GenBank/DDBJ whole genome shotgun (WGS) entry which is preliminary data.</text>
</comment>
<proteinExistence type="inferred from homology"/>
<evidence type="ECO:0000256" key="6">
    <source>
        <dbReference type="ARBA" id="ARBA00022989"/>
    </source>
</evidence>
<feature type="transmembrane region" description="Helical" evidence="10">
    <location>
        <begin position="133"/>
        <end position="152"/>
    </location>
</feature>
<feature type="transmembrane region" description="Helical" evidence="10">
    <location>
        <begin position="411"/>
        <end position="431"/>
    </location>
</feature>
<dbReference type="EMBL" id="JAQQBS010001422">
    <property type="protein sequence ID" value="KAK0164195.1"/>
    <property type="molecule type" value="Genomic_DNA"/>
</dbReference>
<dbReference type="GO" id="GO:0005549">
    <property type="term" value="F:odorant binding"/>
    <property type="evidence" value="ECO:0007669"/>
    <property type="project" value="InterPro"/>
</dbReference>
<dbReference type="Pfam" id="PF02949">
    <property type="entry name" value="7tm_6"/>
    <property type="match status" value="1"/>
</dbReference>
<keyword evidence="8 10" id="KW-0675">Receptor</keyword>
<dbReference type="GO" id="GO:0007165">
    <property type="term" value="P:signal transduction"/>
    <property type="evidence" value="ECO:0007669"/>
    <property type="project" value="UniProtKB-KW"/>
</dbReference>
<evidence type="ECO:0000256" key="9">
    <source>
        <dbReference type="ARBA" id="ARBA00023224"/>
    </source>
</evidence>
<evidence type="ECO:0000256" key="2">
    <source>
        <dbReference type="ARBA" id="ARBA00022475"/>
    </source>
</evidence>
<feature type="transmembrane region" description="Helical" evidence="10">
    <location>
        <begin position="317"/>
        <end position="340"/>
    </location>
</feature>
<dbReference type="AlphaFoldDB" id="A0AA39F773"/>
<evidence type="ECO:0000256" key="3">
    <source>
        <dbReference type="ARBA" id="ARBA00022606"/>
    </source>
</evidence>
<keyword evidence="9 10" id="KW-0807">Transducer</keyword>
<dbReference type="PANTHER" id="PTHR21137:SF35">
    <property type="entry name" value="ODORANT RECEPTOR 19A-RELATED"/>
    <property type="match status" value="1"/>
</dbReference>
<evidence type="ECO:0000313" key="12">
    <source>
        <dbReference type="Proteomes" id="UP001168990"/>
    </source>
</evidence>
<evidence type="ECO:0000256" key="4">
    <source>
        <dbReference type="ARBA" id="ARBA00022692"/>
    </source>
</evidence>
<gene>
    <name evidence="11" type="ORF">PV328_002851</name>
</gene>
<keyword evidence="12" id="KW-1185">Reference proteome</keyword>
<keyword evidence="3 10" id="KW-0716">Sensory transduction</keyword>
<evidence type="ECO:0000256" key="7">
    <source>
        <dbReference type="ARBA" id="ARBA00023136"/>
    </source>
</evidence>
<keyword evidence="7 10" id="KW-0472">Membrane</keyword>
<keyword evidence="2" id="KW-1003">Cell membrane</keyword>
<reference evidence="11" key="2">
    <citation type="submission" date="2023-03" db="EMBL/GenBank/DDBJ databases">
        <authorList>
            <person name="Inwood S.N."/>
            <person name="Skelly J.G."/>
            <person name="Guhlin J."/>
            <person name="Harrop T.W.R."/>
            <person name="Goldson S.G."/>
            <person name="Dearden P.K."/>
        </authorList>
    </citation>
    <scope>NUCLEOTIDE SEQUENCE</scope>
    <source>
        <strain evidence="11">Irish</strain>
        <tissue evidence="11">Whole body</tissue>
    </source>
</reference>
<keyword evidence="6 10" id="KW-1133">Transmembrane helix</keyword>
<comment type="similarity">
    <text evidence="10">Belongs to the insect chemoreceptor superfamily. Heteromeric odorant receptor channel (TC 1.A.69) family.</text>
</comment>
<feature type="transmembrane region" description="Helical" evidence="10">
    <location>
        <begin position="75"/>
        <end position="94"/>
    </location>
</feature>
<name>A0AA39F773_9HYME</name>
<dbReference type="InterPro" id="IPR004117">
    <property type="entry name" value="7tm6_olfct_rcpt"/>
</dbReference>
<comment type="caution">
    <text evidence="10">Lacks conserved residue(s) required for the propagation of feature annotation.</text>
</comment>
<reference evidence="11" key="1">
    <citation type="journal article" date="2023" name="bioRxiv">
        <title>Scaffold-level genome assemblies of two parasitoid biocontrol wasps reveal the parthenogenesis mechanism and an associated novel virus.</title>
        <authorList>
            <person name="Inwood S."/>
            <person name="Skelly J."/>
            <person name="Guhlin J."/>
            <person name="Harrop T."/>
            <person name="Goldson S."/>
            <person name="Dearden P."/>
        </authorList>
    </citation>
    <scope>NUCLEOTIDE SEQUENCE</scope>
    <source>
        <strain evidence="11">Irish</strain>
        <tissue evidence="11">Whole body</tissue>
    </source>
</reference>
<dbReference type="PANTHER" id="PTHR21137">
    <property type="entry name" value="ODORANT RECEPTOR"/>
    <property type="match status" value="1"/>
</dbReference>
<organism evidence="11 12">
    <name type="scientific">Microctonus aethiopoides</name>
    <dbReference type="NCBI Taxonomy" id="144406"/>
    <lineage>
        <taxon>Eukaryota</taxon>
        <taxon>Metazoa</taxon>
        <taxon>Ecdysozoa</taxon>
        <taxon>Arthropoda</taxon>
        <taxon>Hexapoda</taxon>
        <taxon>Insecta</taxon>
        <taxon>Pterygota</taxon>
        <taxon>Neoptera</taxon>
        <taxon>Endopterygota</taxon>
        <taxon>Hymenoptera</taxon>
        <taxon>Apocrita</taxon>
        <taxon>Ichneumonoidea</taxon>
        <taxon>Braconidae</taxon>
        <taxon>Euphorinae</taxon>
        <taxon>Microctonus</taxon>
    </lineage>
</organism>
<dbReference type="Proteomes" id="UP001168990">
    <property type="component" value="Unassembled WGS sequence"/>
</dbReference>
<dbReference type="GO" id="GO:0004984">
    <property type="term" value="F:olfactory receptor activity"/>
    <property type="evidence" value="ECO:0007669"/>
    <property type="project" value="InterPro"/>
</dbReference>
<sequence>MERSKYEPRNAFRLNLNMFTMAGIWPAGVKQQNLRYLYVIYNILAPGICFGSFFIFQFIHILLVINDLQQVIDAGYLMVTYFAILSKFTCFLWHRKRVEKLFNTLTDPIFLPRLPKHYDFMNEAMRIVRRDSIFFLSSGISATIFWTFYPLFDSSTSRQLAYTMWCPINTTTSPSFELVYTYQVIAITYNTIFNTMTDTTICGLFRMMSGHLDVLAQDYESIFNETFISPGEMLPENLHINNITKESNINSEKFSINPEEKQTMFQKMKTISSPNSNTKQSTVIQQTISTETLSSRITACVKYALAIEKFVYEINDIFGNGILTQFIASCLIICATAFALTMVPLASVQFVSLLQYQGCMIIQIFIYCWRGNELTLKFSDLSDAIYKCRWPATSSNFTKVMNIIMGRQQKPVVLIVAGLFSLSVQTFISIIKSAYSFFMFLKEVQTIEE</sequence>
<protein>
    <recommendedName>
        <fullName evidence="10">Odorant receptor</fullName>
    </recommendedName>
</protein>
<feature type="transmembrane region" description="Helical" evidence="10">
    <location>
        <begin position="40"/>
        <end position="63"/>
    </location>
</feature>
<feature type="transmembrane region" description="Helical" evidence="10">
    <location>
        <begin position="346"/>
        <end position="369"/>
    </location>
</feature>
<evidence type="ECO:0000313" key="11">
    <source>
        <dbReference type="EMBL" id="KAK0164195.1"/>
    </source>
</evidence>
<evidence type="ECO:0000256" key="1">
    <source>
        <dbReference type="ARBA" id="ARBA00004651"/>
    </source>
</evidence>
<keyword evidence="5 10" id="KW-0552">Olfaction</keyword>
<keyword evidence="4 10" id="KW-0812">Transmembrane</keyword>
<evidence type="ECO:0000256" key="8">
    <source>
        <dbReference type="ARBA" id="ARBA00023170"/>
    </source>
</evidence>
<accession>A0AA39F773</accession>
<comment type="subcellular location">
    <subcellularLocation>
        <location evidence="1 10">Cell membrane</location>
        <topology evidence="1 10">Multi-pass membrane protein</topology>
    </subcellularLocation>
</comment>
<dbReference type="GO" id="GO:0005886">
    <property type="term" value="C:plasma membrane"/>
    <property type="evidence" value="ECO:0007669"/>
    <property type="project" value="UniProtKB-SubCell"/>
</dbReference>